<evidence type="ECO:0000256" key="3">
    <source>
        <dbReference type="ARBA" id="ARBA00022692"/>
    </source>
</evidence>
<feature type="transmembrane region" description="Helical" evidence="7">
    <location>
        <begin position="269"/>
        <end position="289"/>
    </location>
</feature>
<feature type="transmembrane region" description="Helical" evidence="7">
    <location>
        <begin position="213"/>
        <end position="232"/>
    </location>
</feature>
<dbReference type="OrthoDB" id="3648309at2759"/>
<evidence type="ECO:0000256" key="4">
    <source>
        <dbReference type="ARBA" id="ARBA00022989"/>
    </source>
</evidence>
<comment type="similarity">
    <text evidence="2">Belongs to the acetate uptake transporter (AceTr) (TC 2.A.96) family.</text>
</comment>
<keyword evidence="5 7" id="KW-0472">Membrane</keyword>
<feature type="transmembrane region" description="Helical" evidence="7">
    <location>
        <begin position="115"/>
        <end position="132"/>
    </location>
</feature>
<organism evidence="8 9">
    <name type="scientific">Moesziomyces aphidis</name>
    <name type="common">Pseudozyma aphidis</name>
    <dbReference type="NCBI Taxonomy" id="84754"/>
    <lineage>
        <taxon>Eukaryota</taxon>
        <taxon>Fungi</taxon>
        <taxon>Dikarya</taxon>
        <taxon>Basidiomycota</taxon>
        <taxon>Ustilaginomycotina</taxon>
        <taxon>Ustilaginomycetes</taxon>
        <taxon>Ustilaginales</taxon>
        <taxon>Ustilaginaceae</taxon>
        <taxon>Moesziomyces</taxon>
    </lineage>
</organism>
<dbReference type="InterPro" id="IPR051633">
    <property type="entry name" value="AceTr"/>
</dbReference>
<feature type="compositionally biased region" description="Polar residues" evidence="6">
    <location>
        <begin position="1"/>
        <end position="10"/>
    </location>
</feature>
<feature type="transmembrane region" description="Helical" evidence="7">
    <location>
        <begin position="144"/>
        <end position="163"/>
    </location>
</feature>
<evidence type="ECO:0000313" key="9">
    <source>
        <dbReference type="Proteomes" id="UP000019462"/>
    </source>
</evidence>
<dbReference type="GO" id="GO:0015123">
    <property type="term" value="F:acetate transmembrane transporter activity"/>
    <property type="evidence" value="ECO:0007669"/>
    <property type="project" value="TreeGrafter"/>
</dbReference>
<evidence type="ECO:0000313" key="8">
    <source>
        <dbReference type="EMBL" id="ETS63452.1"/>
    </source>
</evidence>
<evidence type="ECO:0000256" key="1">
    <source>
        <dbReference type="ARBA" id="ARBA00004141"/>
    </source>
</evidence>
<sequence length="307" mass="32910">MDSGGRQSATAPPGKLRQHDPTPQHGRRPPPTSVRSPAPLLSTPNPTYNAALPASYSSILNHTLLHLVTMSEIKNNENGYQGGVQTMRALTPGGHPMDSSQPAFPVYHRKFANPAPLGLFGFAATTFVLSMFNVKARGVTVPNVVVGLAIGYGGLAQFLAGMWEFAAGNTFGATAFASYGAFWWSYAIIQIPWFGIVQGNYNQNGVPEAQLANALGIYLSAWFIFTFIMLLASFRSSVGLVSLFFFLDITFLLLFVAEFTGNAKVQTAGGSFGILTAAIAWYVGAAGLLTPDTSFFTLPVIELSRKD</sequence>
<evidence type="ECO:0000256" key="7">
    <source>
        <dbReference type="SAM" id="Phobius"/>
    </source>
</evidence>
<dbReference type="HOGENOM" id="CLU_051062_0_0_1"/>
<proteinExistence type="inferred from homology"/>
<accession>W3VRM0</accession>
<evidence type="ECO:0000256" key="5">
    <source>
        <dbReference type="ARBA" id="ARBA00023136"/>
    </source>
</evidence>
<protein>
    <submittedName>
        <fullName evidence="8">Uncharacterized protein</fullName>
    </submittedName>
</protein>
<dbReference type="EMBL" id="AWNI01000008">
    <property type="protein sequence ID" value="ETS63452.1"/>
    <property type="molecule type" value="Genomic_DNA"/>
</dbReference>
<feature type="region of interest" description="Disordered" evidence="6">
    <location>
        <begin position="1"/>
        <end position="46"/>
    </location>
</feature>
<feature type="transmembrane region" description="Helical" evidence="7">
    <location>
        <begin position="238"/>
        <end position="257"/>
    </location>
</feature>
<dbReference type="InterPro" id="IPR000791">
    <property type="entry name" value="Gpr1/Fun34/SatP-like"/>
</dbReference>
<dbReference type="AlphaFoldDB" id="W3VRM0"/>
<dbReference type="GO" id="GO:0005886">
    <property type="term" value="C:plasma membrane"/>
    <property type="evidence" value="ECO:0007669"/>
    <property type="project" value="TreeGrafter"/>
</dbReference>
<keyword evidence="4 7" id="KW-1133">Transmembrane helix</keyword>
<dbReference type="PANTHER" id="PTHR31123">
    <property type="entry name" value="ACCUMULATION OF DYADS PROTEIN 2-RELATED"/>
    <property type="match status" value="1"/>
</dbReference>
<evidence type="ECO:0000256" key="6">
    <source>
        <dbReference type="SAM" id="MobiDB-lite"/>
    </source>
</evidence>
<dbReference type="Pfam" id="PF01184">
    <property type="entry name" value="Gpr1_Fun34_YaaH"/>
    <property type="match status" value="1"/>
</dbReference>
<name>W3VRM0_MOEAP</name>
<comment type="caution">
    <text evidence="8">The sequence shown here is derived from an EMBL/GenBank/DDBJ whole genome shotgun (WGS) entry which is preliminary data.</text>
</comment>
<keyword evidence="9" id="KW-1185">Reference proteome</keyword>
<dbReference type="InterPro" id="IPR047622">
    <property type="entry name" value="GPR1_FUN34_YAAH"/>
</dbReference>
<comment type="subcellular location">
    <subcellularLocation>
        <location evidence="1">Membrane</location>
        <topology evidence="1">Multi-pass membrane protein</topology>
    </subcellularLocation>
</comment>
<dbReference type="PANTHER" id="PTHR31123:SF1">
    <property type="entry name" value="ACCUMULATION OF DYADS PROTEIN 2-RELATED"/>
    <property type="match status" value="1"/>
</dbReference>
<keyword evidence="3 7" id="KW-0812">Transmembrane</keyword>
<dbReference type="NCBIfam" id="NF038013">
    <property type="entry name" value="AceTr_1"/>
    <property type="match status" value="1"/>
</dbReference>
<evidence type="ECO:0000256" key="2">
    <source>
        <dbReference type="ARBA" id="ARBA00005587"/>
    </source>
</evidence>
<dbReference type="Proteomes" id="UP000019462">
    <property type="component" value="Unassembled WGS sequence"/>
</dbReference>
<feature type="transmembrane region" description="Helical" evidence="7">
    <location>
        <begin position="183"/>
        <end position="201"/>
    </location>
</feature>
<reference evidence="8 9" key="1">
    <citation type="journal article" date="2014" name="Genome Announc.">
        <title>Genome sequence of the basidiomycetous fungus Pseudozyma aphidis DSM70725, an efficient producer of biosurfactant mannosylerythritol lipids.</title>
        <authorList>
            <person name="Lorenz S."/>
            <person name="Guenther M."/>
            <person name="Grumaz C."/>
            <person name="Rupp S."/>
            <person name="Zibek S."/>
            <person name="Sohn K."/>
        </authorList>
    </citation>
    <scope>NUCLEOTIDE SEQUENCE [LARGE SCALE GENOMIC DNA]</scope>
    <source>
        <strain evidence="9">ATCC 32657 / CBS 517.83 / DSM 70725 / JCM 10318 / NBRC 10182 / NRRL Y-7954 / St-0401</strain>
    </source>
</reference>
<dbReference type="PROSITE" id="PS01114">
    <property type="entry name" value="GPR1_FUN34_YAAH"/>
    <property type="match status" value="1"/>
</dbReference>
<gene>
    <name evidence="8" type="ORF">PaG_01736</name>
</gene>